<evidence type="ECO:0000256" key="6">
    <source>
        <dbReference type="SAM" id="MobiDB-lite"/>
    </source>
</evidence>
<evidence type="ECO:0000256" key="2">
    <source>
        <dbReference type="ARBA" id="ARBA00022908"/>
    </source>
</evidence>
<keyword evidence="3 5" id="KW-0238">DNA-binding</keyword>
<dbReference type="Gene3D" id="1.10.150.130">
    <property type="match status" value="1"/>
</dbReference>
<dbReference type="PANTHER" id="PTHR30349">
    <property type="entry name" value="PHAGE INTEGRASE-RELATED"/>
    <property type="match status" value="1"/>
</dbReference>
<evidence type="ECO:0000256" key="1">
    <source>
        <dbReference type="ARBA" id="ARBA00008857"/>
    </source>
</evidence>
<reference evidence="9 10" key="1">
    <citation type="submission" date="2018-06" db="EMBL/GenBank/DDBJ databases">
        <authorList>
            <consortium name="Pathogen Informatics"/>
            <person name="Doyle S."/>
        </authorList>
    </citation>
    <scope>NUCLEOTIDE SEQUENCE [LARGE SCALE GENOMIC DNA]</scope>
    <source>
        <strain evidence="9 10">NCTC10742</strain>
    </source>
</reference>
<name>A0A378SNM3_9MYCO</name>
<evidence type="ECO:0000259" key="8">
    <source>
        <dbReference type="PROSITE" id="PS51900"/>
    </source>
</evidence>
<dbReference type="InterPro" id="IPR050090">
    <property type="entry name" value="Tyrosine_recombinase_XerCD"/>
</dbReference>
<proteinExistence type="inferred from homology"/>
<dbReference type="GO" id="GO:0015074">
    <property type="term" value="P:DNA integration"/>
    <property type="evidence" value="ECO:0007669"/>
    <property type="project" value="UniProtKB-KW"/>
</dbReference>
<dbReference type="Pfam" id="PF00589">
    <property type="entry name" value="Phage_integrase"/>
    <property type="match status" value="1"/>
</dbReference>
<dbReference type="InterPro" id="IPR004107">
    <property type="entry name" value="Integrase_SAM-like_N"/>
</dbReference>
<evidence type="ECO:0000313" key="10">
    <source>
        <dbReference type="Proteomes" id="UP000254291"/>
    </source>
</evidence>
<evidence type="ECO:0000259" key="7">
    <source>
        <dbReference type="PROSITE" id="PS51898"/>
    </source>
</evidence>
<dbReference type="Proteomes" id="UP000254291">
    <property type="component" value="Unassembled WGS sequence"/>
</dbReference>
<dbReference type="Gene3D" id="1.10.443.10">
    <property type="entry name" value="Intergrase catalytic core"/>
    <property type="match status" value="1"/>
</dbReference>
<feature type="domain" description="Core-binding (CB)" evidence="8">
    <location>
        <begin position="41"/>
        <end position="127"/>
    </location>
</feature>
<accession>A0A378SNM3</accession>
<dbReference type="InterPro" id="IPR011010">
    <property type="entry name" value="DNA_brk_join_enz"/>
</dbReference>
<dbReference type="EMBL" id="UGQM01000001">
    <property type="protein sequence ID" value="STZ43955.1"/>
    <property type="molecule type" value="Genomic_DNA"/>
</dbReference>
<evidence type="ECO:0000256" key="5">
    <source>
        <dbReference type="PROSITE-ProRule" id="PRU01248"/>
    </source>
</evidence>
<feature type="domain" description="Tyr recombinase" evidence="7">
    <location>
        <begin position="148"/>
        <end position="358"/>
    </location>
</feature>
<dbReference type="AlphaFoldDB" id="A0A378SNM3"/>
<dbReference type="SUPFAM" id="SSF56349">
    <property type="entry name" value="DNA breaking-rejoining enzymes"/>
    <property type="match status" value="1"/>
</dbReference>
<dbReference type="InterPro" id="IPR044068">
    <property type="entry name" value="CB"/>
</dbReference>
<dbReference type="GO" id="GO:0006310">
    <property type="term" value="P:DNA recombination"/>
    <property type="evidence" value="ECO:0007669"/>
    <property type="project" value="UniProtKB-KW"/>
</dbReference>
<evidence type="ECO:0000256" key="3">
    <source>
        <dbReference type="ARBA" id="ARBA00023125"/>
    </source>
</evidence>
<dbReference type="InterPro" id="IPR002104">
    <property type="entry name" value="Integrase_catalytic"/>
</dbReference>
<dbReference type="GO" id="GO:0003677">
    <property type="term" value="F:DNA binding"/>
    <property type="evidence" value="ECO:0007669"/>
    <property type="project" value="UniProtKB-UniRule"/>
</dbReference>
<feature type="region of interest" description="Disordered" evidence="6">
    <location>
        <begin position="247"/>
        <end position="269"/>
    </location>
</feature>
<keyword evidence="2" id="KW-0229">DNA integration</keyword>
<protein>
    <submittedName>
        <fullName evidence="9">Site-specific recombinase XerD</fullName>
    </submittedName>
</protein>
<organism evidence="9 10">
    <name type="scientific">Mycolicibacterium gilvum</name>
    <dbReference type="NCBI Taxonomy" id="1804"/>
    <lineage>
        <taxon>Bacteria</taxon>
        <taxon>Bacillati</taxon>
        <taxon>Actinomycetota</taxon>
        <taxon>Actinomycetes</taxon>
        <taxon>Mycobacteriales</taxon>
        <taxon>Mycobacteriaceae</taxon>
        <taxon>Mycolicibacterium</taxon>
    </lineage>
</organism>
<gene>
    <name evidence="9" type="primary">xerD_8</name>
    <name evidence="9" type="ORF">NCTC10742_03185</name>
</gene>
<dbReference type="InterPro" id="IPR013762">
    <property type="entry name" value="Integrase-like_cat_sf"/>
</dbReference>
<dbReference type="PROSITE" id="PS51898">
    <property type="entry name" value="TYR_RECOMBINASE"/>
    <property type="match status" value="1"/>
</dbReference>
<dbReference type="PANTHER" id="PTHR30349:SF41">
    <property type="entry name" value="INTEGRASE_RECOMBINASE PROTEIN MJ0367-RELATED"/>
    <property type="match status" value="1"/>
</dbReference>
<comment type="similarity">
    <text evidence="1">Belongs to the 'phage' integrase family.</text>
</comment>
<dbReference type="InterPro" id="IPR010998">
    <property type="entry name" value="Integrase_recombinase_N"/>
</dbReference>
<sequence>MDNVDYPSFVRQADGMPHKTDPGYSVAEGAVEAASAPPAVDEIPEWFQQFLDHRQASKPSVHTMKAYRRDFIAIAKLLTDGEPIQLSPADITRDSMRTAFAAFAADHEAASIRRCWSTWNVLCTFLYTNELLAANPMQLVGRPKLKKPLPKALPRTAVEALLSAVTQESDGRRTDWNERDLALILTALLAGLRAEELRLVDVGDVRTLDDGSAVINVKGKGGKERNVPIEAALLAVIGTYMESRAGRFPQGKKRSSTPKSTPVSGWPDSVPLFVGRDGERMTRGTLQSRIKRAFKRAGPDARPVPGALVHGLRHTYATELATSNVSVYSLMKLLGHESMTTSQCYVTAAGIETRSAAAQNQLYSLITEPNAAAGRASSGAEARRS</sequence>
<evidence type="ECO:0000313" key="9">
    <source>
        <dbReference type="EMBL" id="STZ43955.1"/>
    </source>
</evidence>
<dbReference type="PROSITE" id="PS51900">
    <property type="entry name" value="CB"/>
    <property type="match status" value="1"/>
</dbReference>
<dbReference type="Pfam" id="PF02899">
    <property type="entry name" value="Phage_int_SAM_1"/>
    <property type="match status" value="1"/>
</dbReference>
<evidence type="ECO:0000256" key="4">
    <source>
        <dbReference type="ARBA" id="ARBA00023172"/>
    </source>
</evidence>
<keyword evidence="4" id="KW-0233">DNA recombination</keyword>